<feature type="transmembrane region" description="Helical" evidence="1">
    <location>
        <begin position="12"/>
        <end position="31"/>
    </location>
</feature>
<dbReference type="AlphaFoldDB" id="A0A9D4LPB3"/>
<comment type="caution">
    <text evidence="2">The sequence shown here is derived from an EMBL/GenBank/DDBJ whole genome shotgun (WGS) entry which is preliminary data.</text>
</comment>
<accession>A0A9D4LPB3</accession>
<organism evidence="2 3">
    <name type="scientific">Dreissena polymorpha</name>
    <name type="common">Zebra mussel</name>
    <name type="synonym">Mytilus polymorpha</name>
    <dbReference type="NCBI Taxonomy" id="45954"/>
    <lineage>
        <taxon>Eukaryota</taxon>
        <taxon>Metazoa</taxon>
        <taxon>Spiralia</taxon>
        <taxon>Lophotrochozoa</taxon>
        <taxon>Mollusca</taxon>
        <taxon>Bivalvia</taxon>
        <taxon>Autobranchia</taxon>
        <taxon>Heteroconchia</taxon>
        <taxon>Euheterodonta</taxon>
        <taxon>Imparidentia</taxon>
        <taxon>Neoheterodontei</taxon>
        <taxon>Myida</taxon>
        <taxon>Dreissenoidea</taxon>
        <taxon>Dreissenidae</taxon>
        <taxon>Dreissena</taxon>
    </lineage>
</organism>
<dbReference type="Proteomes" id="UP000828390">
    <property type="component" value="Unassembled WGS sequence"/>
</dbReference>
<keyword evidence="1" id="KW-0812">Transmembrane</keyword>
<dbReference type="EMBL" id="JAIWYP010000002">
    <property type="protein sequence ID" value="KAH3862193.1"/>
    <property type="molecule type" value="Genomic_DNA"/>
</dbReference>
<reference evidence="2" key="2">
    <citation type="submission" date="2020-11" db="EMBL/GenBank/DDBJ databases">
        <authorList>
            <person name="McCartney M.A."/>
            <person name="Auch B."/>
            <person name="Kono T."/>
            <person name="Mallez S."/>
            <person name="Becker A."/>
            <person name="Gohl D.M."/>
            <person name="Silverstein K.A.T."/>
            <person name="Koren S."/>
            <person name="Bechman K.B."/>
            <person name="Herman A."/>
            <person name="Abrahante J.E."/>
            <person name="Garbe J."/>
        </authorList>
    </citation>
    <scope>NUCLEOTIDE SEQUENCE</scope>
    <source>
        <strain evidence="2">Duluth1</strain>
        <tissue evidence="2">Whole animal</tissue>
    </source>
</reference>
<proteinExistence type="predicted"/>
<evidence type="ECO:0000313" key="2">
    <source>
        <dbReference type="EMBL" id="KAH3862193.1"/>
    </source>
</evidence>
<keyword evidence="1" id="KW-0472">Membrane</keyword>
<name>A0A9D4LPB3_DREPO</name>
<gene>
    <name evidence="2" type="ORF">DPMN_025159</name>
</gene>
<reference evidence="2" key="1">
    <citation type="journal article" date="2019" name="bioRxiv">
        <title>The Genome of the Zebra Mussel, Dreissena polymorpha: A Resource for Invasive Species Research.</title>
        <authorList>
            <person name="McCartney M.A."/>
            <person name="Auch B."/>
            <person name="Kono T."/>
            <person name="Mallez S."/>
            <person name="Zhang Y."/>
            <person name="Obille A."/>
            <person name="Becker A."/>
            <person name="Abrahante J.E."/>
            <person name="Garbe J."/>
            <person name="Badalamenti J.P."/>
            <person name="Herman A."/>
            <person name="Mangelson H."/>
            <person name="Liachko I."/>
            <person name="Sullivan S."/>
            <person name="Sone E.D."/>
            <person name="Koren S."/>
            <person name="Silverstein K.A.T."/>
            <person name="Beckman K.B."/>
            <person name="Gohl D.M."/>
        </authorList>
    </citation>
    <scope>NUCLEOTIDE SEQUENCE</scope>
    <source>
        <strain evidence="2">Duluth1</strain>
        <tissue evidence="2">Whole animal</tissue>
    </source>
</reference>
<protein>
    <submittedName>
        <fullName evidence="2">Uncharacterized protein</fullName>
    </submittedName>
</protein>
<evidence type="ECO:0000256" key="1">
    <source>
        <dbReference type="SAM" id="Phobius"/>
    </source>
</evidence>
<evidence type="ECO:0000313" key="3">
    <source>
        <dbReference type="Proteomes" id="UP000828390"/>
    </source>
</evidence>
<keyword evidence="3" id="KW-1185">Reference proteome</keyword>
<sequence>MNNQINRIRNHQLIKILFQLVVYSGLLYIVYKISYESRDPRSFYLKNHVSEMFTFNKVRTFEL</sequence>
<keyword evidence="1" id="KW-1133">Transmembrane helix</keyword>